<dbReference type="RefSeq" id="WP_055471062.1">
    <property type="nucleotide sequence ID" value="NZ_JBEZHZ010000065.1"/>
</dbReference>
<keyword evidence="3" id="KW-1185">Reference proteome</keyword>
<reference evidence="2 3" key="1">
    <citation type="submission" date="2024-10" db="EMBL/GenBank/DDBJ databases">
        <title>The Natural Products Discovery Center: Release of the First 8490 Sequenced Strains for Exploring Actinobacteria Biosynthetic Diversity.</title>
        <authorList>
            <person name="Kalkreuter E."/>
            <person name="Kautsar S.A."/>
            <person name="Yang D."/>
            <person name="Bader C.D."/>
            <person name="Teijaro C.N."/>
            <person name="Fluegel L."/>
            <person name="Davis C.M."/>
            <person name="Simpson J.R."/>
            <person name="Lauterbach L."/>
            <person name="Steele A.D."/>
            <person name="Gui C."/>
            <person name="Meng S."/>
            <person name="Li G."/>
            <person name="Viehrig K."/>
            <person name="Ye F."/>
            <person name="Su P."/>
            <person name="Kiefer A.F."/>
            <person name="Nichols A."/>
            <person name="Cepeda A.J."/>
            <person name="Yan W."/>
            <person name="Fan B."/>
            <person name="Jiang Y."/>
            <person name="Adhikari A."/>
            <person name="Zheng C.-J."/>
            <person name="Schuster L."/>
            <person name="Cowan T.M."/>
            <person name="Smanski M.J."/>
            <person name="Chevrette M.G."/>
            <person name="De Carvalho L.P.S."/>
            <person name="Shen B."/>
        </authorList>
    </citation>
    <scope>NUCLEOTIDE SEQUENCE [LARGE SCALE GENOMIC DNA]</scope>
    <source>
        <strain evidence="2 3">NPDC020327</strain>
    </source>
</reference>
<gene>
    <name evidence="2" type="ORF">ACH429_11075</name>
</gene>
<dbReference type="Proteomes" id="UP001611548">
    <property type="component" value="Unassembled WGS sequence"/>
</dbReference>
<evidence type="ECO:0000313" key="2">
    <source>
        <dbReference type="EMBL" id="MFI1964643.1"/>
    </source>
</evidence>
<comment type="caution">
    <text evidence="2">The sequence shown here is derived from an EMBL/GenBank/DDBJ whole genome shotgun (WGS) entry which is preliminary data.</text>
</comment>
<evidence type="ECO:0000313" key="3">
    <source>
        <dbReference type="Proteomes" id="UP001611548"/>
    </source>
</evidence>
<accession>A0ABW7UPT9</accession>
<sequence length="78" mass="8609">MGTSMHVVWSKKEPGRVVYETYKIVAAAGKDDGGPQPTVRSRRHEVPVRSRAHAAEIAAEKGYELFGEGEAWDSLPEQ</sequence>
<feature type="region of interest" description="Disordered" evidence="1">
    <location>
        <begin position="29"/>
        <end position="51"/>
    </location>
</feature>
<proteinExistence type="predicted"/>
<dbReference type="EMBL" id="JBIRWE010000003">
    <property type="protein sequence ID" value="MFI1964643.1"/>
    <property type="molecule type" value="Genomic_DNA"/>
</dbReference>
<protein>
    <submittedName>
        <fullName evidence="2">Uncharacterized protein</fullName>
    </submittedName>
</protein>
<organism evidence="2 3">
    <name type="scientific">Streptomyces pathocidini</name>
    <dbReference type="NCBI Taxonomy" id="1650571"/>
    <lineage>
        <taxon>Bacteria</taxon>
        <taxon>Bacillati</taxon>
        <taxon>Actinomycetota</taxon>
        <taxon>Actinomycetes</taxon>
        <taxon>Kitasatosporales</taxon>
        <taxon>Streptomycetaceae</taxon>
        <taxon>Streptomyces</taxon>
    </lineage>
</organism>
<evidence type="ECO:0000256" key="1">
    <source>
        <dbReference type="SAM" id="MobiDB-lite"/>
    </source>
</evidence>
<name>A0ABW7UPT9_9ACTN</name>